<keyword evidence="2" id="KW-1185">Reference proteome</keyword>
<dbReference type="Proteomes" id="UP001060085">
    <property type="component" value="Linkage Group LG01"/>
</dbReference>
<comment type="caution">
    <text evidence="1">The sequence shown here is derived from an EMBL/GenBank/DDBJ whole genome shotgun (WGS) entry which is preliminary data.</text>
</comment>
<dbReference type="EMBL" id="CM044701">
    <property type="protein sequence ID" value="KAI5680235.1"/>
    <property type="molecule type" value="Genomic_DNA"/>
</dbReference>
<reference evidence="2" key="1">
    <citation type="journal article" date="2023" name="Nat. Plants">
        <title>Single-cell RNA sequencing provides a high-resolution roadmap for understanding the multicellular compartmentation of specialized metabolism.</title>
        <authorList>
            <person name="Sun S."/>
            <person name="Shen X."/>
            <person name="Li Y."/>
            <person name="Li Y."/>
            <person name="Wang S."/>
            <person name="Li R."/>
            <person name="Zhang H."/>
            <person name="Shen G."/>
            <person name="Guo B."/>
            <person name="Wei J."/>
            <person name="Xu J."/>
            <person name="St-Pierre B."/>
            <person name="Chen S."/>
            <person name="Sun C."/>
        </authorList>
    </citation>
    <scope>NUCLEOTIDE SEQUENCE [LARGE SCALE GENOMIC DNA]</scope>
</reference>
<evidence type="ECO:0000313" key="1">
    <source>
        <dbReference type="EMBL" id="KAI5680235.1"/>
    </source>
</evidence>
<proteinExistence type="predicted"/>
<protein>
    <submittedName>
        <fullName evidence="1">Uncharacterized protein</fullName>
    </submittedName>
</protein>
<evidence type="ECO:0000313" key="2">
    <source>
        <dbReference type="Proteomes" id="UP001060085"/>
    </source>
</evidence>
<sequence>MTVKRTRSNSNETHELEAPSSAVKSSPNQTAVQLQSKRMISSSSSSPVQESSGVTNKSKLGNFLEKCQYCQKKIPDGVEVFMYKDFSAFCSSGCRDIQISLDKLAERQPTTTSNERVNIAYQQDMKDVNNHAGSCGVDC</sequence>
<organism evidence="1 2">
    <name type="scientific">Catharanthus roseus</name>
    <name type="common">Madagascar periwinkle</name>
    <name type="synonym">Vinca rosea</name>
    <dbReference type="NCBI Taxonomy" id="4058"/>
    <lineage>
        <taxon>Eukaryota</taxon>
        <taxon>Viridiplantae</taxon>
        <taxon>Streptophyta</taxon>
        <taxon>Embryophyta</taxon>
        <taxon>Tracheophyta</taxon>
        <taxon>Spermatophyta</taxon>
        <taxon>Magnoliopsida</taxon>
        <taxon>eudicotyledons</taxon>
        <taxon>Gunneridae</taxon>
        <taxon>Pentapetalae</taxon>
        <taxon>asterids</taxon>
        <taxon>lamiids</taxon>
        <taxon>Gentianales</taxon>
        <taxon>Apocynaceae</taxon>
        <taxon>Rauvolfioideae</taxon>
        <taxon>Vinceae</taxon>
        <taxon>Catharanthinae</taxon>
        <taxon>Catharanthus</taxon>
    </lineage>
</organism>
<gene>
    <name evidence="1" type="ORF">M9H77_01462</name>
</gene>
<name>A0ACC0C5R7_CATRO</name>
<accession>A0ACC0C5R7</accession>